<dbReference type="Proteomes" id="UP000031972">
    <property type="component" value="Unassembled WGS sequence"/>
</dbReference>
<dbReference type="GO" id="GO:0009253">
    <property type="term" value="P:peptidoglycan catabolic process"/>
    <property type="evidence" value="ECO:0007669"/>
    <property type="project" value="InterPro"/>
</dbReference>
<evidence type="ECO:0000259" key="2">
    <source>
        <dbReference type="PROSITE" id="PS51724"/>
    </source>
</evidence>
<comment type="caution">
    <text evidence="3">The sequence shown here is derived from an EMBL/GenBank/DDBJ whole genome shotgun (WGS) entry which is preliminary data.</text>
</comment>
<dbReference type="InterPro" id="IPR002508">
    <property type="entry name" value="MurNAc-LAA_cat"/>
</dbReference>
<dbReference type="InterPro" id="IPR036680">
    <property type="entry name" value="SPOR-like_sf"/>
</dbReference>
<dbReference type="CDD" id="cd02696">
    <property type="entry name" value="MurNAc-LAA"/>
    <property type="match status" value="1"/>
</dbReference>
<feature type="domain" description="SPOR" evidence="2">
    <location>
        <begin position="188"/>
        <end position="229"/>
    </location>
</feature>
<dbReference type="GO" id="GO:0008745">
    <property type="term" value="F:N-acetylmuramoyl-L-alanine amidase activity"/>
    <property type="evidence" value="ECO:0007669"/>
    <property type="project" value="UniProtKB-EC"/>
</dbReference>
<dbReference type="Pfam" id="PF01520">
    <property type="entry name" value="Amidase_3"/>
    <property type="match status" value="1"/>
</dbReference>
<dbReference type="PANTHER" id="PTHR30404:SF0">
    <property type="entry name" value="N-ACETYLMURAMOYL-L-ALANINE AMIDASE AMIC"/>
    <property type="match status" value="1"/>
</dbReference>
<reference evidence="3 4" key="1">
    <citation type="submission" date="2015-01" db="EMBL/GenBank/DDBJ databases">
        <title>Jeotgalibacillus campisalis genome sequencing.</title>
        <authorList>
            <person name="Goh K.M."/>
            <person name="Chan K.-G."/>
            <person name="Yaakop A.S."/>
            <person name="Ee R."/>
            <person name="Gan H.M."/>
            <person name="Chan C.S."/>
        </authorList>
    </citation>
    <scope>NUCLEOTIDE SEQUENCE [LARGE SCALE GENOMIC DNA]</scope>
    <source>
        <strain evidence="3 4">SF-57</strain>
    </source>
</reference>
<evidence type="ECO:0000313" key="4">
    <source>
        <dbReference type="Proteomes" id="UP000031972"/>
    </source>
</evidence>
<accession>A0A0C2V1I9</accession>
<dbReference type="InterPro" id="IPR007730">
    <property type="entry name" value="SPOR-like_dom"/>
</dbReference>
<dbReference type="PROSITE" id="PS51724">
    <property type="entry name" value="SPOR"/>
    <property type="match status" value="1"/>
</dbReference>
<keyword evidence="1 3" id="KW-0378">Hydrolase</keyword>
<dbReference type="Pfam" id="PF05036">
    <property type="entry name" value="SPOR"/>
    <property type="match status" value="1"/>
</dbReference>
<organism evidence="3 4">
    <name type="scientific">Jeotgalibacillus campisalis</name>
    <dbReference type="NCBI Taxonomy" id="220754"/>
    <lineage>
        <taxon>Bacteria</taxon>
        <taxon>Bacillati</taxon>
        <taxon>Bacillota</taxon>
        <taxon>Bacilli</taxon>
        <taxon>Bacillales</taxon>
        <taxon>Caryophanaceae</taxon>
        <taxon>Jeotgalibacillus</taxon>
    </lineage>
</organism>
<dbReference type="GO" id="GO:0042834">
    <property type="term" value="F:peptidoglycan binding"/>
    <property type="evidence" value="ECO:0007669"/>
    <property type="project" value="InterPro"/>
</dbReference>
<dbReference type="SUPFAM" id="SSF53187">
    <property type="entry name" value="Zn-dependent exopeptidases"/>
    <property type="match status" value="1"/>
</dbReference>
<dbReference type="InterPro" id="IPR050695">
    <property type="entry name" value="N-acetylmuramoyl_amidase_3"/>
</dbReference>
<dbReference type="EMBL" id="JXRR01000022">
    <property type="protein sequence ID" value="KIL42937.1"/>
    <property type="molecule type" value="Genomic_DNA"/>
</dbReference>
<dbReference type="EC" id="3.5.1.28" evidence="3"/>
<dbReference type="OrthoDB" id="9763643at2"/>
<evidence type="ECO:0000313" key="3">
    <source>
        <dbReference type="EMBL" id="KIL42937.1"/>
    </source>
</evidence>
<name>A0A0C2V1I9_9BACL</name>
<dbReference type="PATRIC" id="fig|220754.4.peg.3354"/>
<dbReference type="SUPFAM" id="SSF110997">
    <property type="entry name" value="Sporulation related repeat"/>
    <property type="match status" value="1"/>
</dbReference>
<keyword evidence="4" id="KW-1185">Reference proteome</keyword>
<sequence>MTLIAIDAGHGYETPGKRSPDGMKEYDFNRAVAKECILQLEKASIKTLQTYSDSRDVPLSERTSKANKGKADYFISIHANAYGNGEWNAVQGIETFIHPKKGQTANSLASKIHSDLIAKTGRKDRGLKMADFHVLRESNMPALLLECGFMTNREEKALLASTAYRTLCGKQIAASILSFLKKPATVAKEQSTLYRVQAGVYSSRERAEQQVKKLKGAGFEAAIGPIPSP</sequence>
<dbReference type="Gene3D" id="3.40.630.40">
    <property type="entry name" value="Zn-dependent exopeptidases"/>
    <property type="match status" value="1"/>
</dbReference>
<dbReference type="GO" id="GO:0030288">
    <property type="term" value="C:outer membrane-bounded periplasmic space"/>
    <property type="evidence" value="ECO:0007669"/>
    <property type="project" value="TreeGrafter"/>
</dbReference>
<dbReference type="AlphaFoldDB" id="A0A0C2V1I9"/>
<proteinExistence type="predicted"/>
<evidence type="ECO:0000256" key="1">
    <source>
        <dbReference type="ARBA" id="ARBA00022801"/>
    </source>
</evidence>
<dbReference type="RefSeq" id="WP_041061059.1">
    <property type="nucleotide sequence ID" value="NZ_JXRR01000022.1"/>
</dbReference>
<protein>
    <submittedName>
        <fullName evidence="3">CwlC</fullName>
        <ecNumber evidence="3">3.5.1.28</ecNumber>
    </submittedName>
</protein>
<gene>
    <name evidence="3" type="ORF">KR50_33400</name>
</gene>
<dbReference type="PANTHER" id="PTHR30404">
    <property type="entry name" value="N-ACETYLMURAMOYL-L-ALANINE AMIDASE"/>
    <property type="match status" value="1"/>
</dbReference>
<dbReference type="SMART" id="SM00646">
    <property type="entry name" value="Ami_3"/>
    <property type="match status" value="1"/>
</dbReference>